<dbReference type="GO" id="GO:0003700">
    <property type="term" value="F:DNA-binding transcription factor activity"/>
    <property type="evidence" value="ECO:0007669"/>
    <property type="project" value="InterPro"/>
</dbReference>
<dbReference type="Gene3D" id="1.10.10.10">
    <property type="entry name" value="Winged helix-like DNA-binding domain superfamily/Winged helix DNA-binding domain"/>
    <property type="match status" value="1"/>
</dbReference>
<evidence type="ECO:0000256" key="1">
    <source>
        <dbReference type="ARBA" id="ARBA00023015"/>
    </source>
</evidence>
<evidence type="ECO:0000256" key="3">
    <source>
        <dbReference type="ARBA" id="ARBA00023163"/>
    </source>
</evidence>
<dbReference type="InterPro" id="IPR039422">
    <property type="entry name" value="MarR/SlyA-like"/>
</dbReference>
<dbReference type="Pfam" id="PF01047">
    <property type="entry name" value="MarR"/>
    <property type="match status" value="1"/>
</dbReference>
<keyword evidence="2 5" id="KW-0238">DNA-binding</keyword>
<name>A0A1H8U5V6_9RHOB</name>
<dbReference type="RefSeq" id="WP_093119421.1">
    <property type="nucleotide sequence ID" value="NZ_FODS01000018.1"/>
</dbReference>
<dbReference type="PROSITE" id="PS01117">
    <property type="entry name" value="HTH_MARR_1"/>
    <property type="match status" value="1"/>
</dbReference>
<dbReference type="PANTHER" id="PTHR33164">
    <property type="entry name" value="TRANSCRIPTIONAL REGULATOR, MARR FAMILY"/>
    <property type="match status" value="1"/>
</dbReference>
<keyword evidence="6" id="KW-1185">Reference proteome</keyword>
<dbReference type="PRINTS" id="PR00598">
    <property type="entry name" value="HTHMARR"/>
</dbReference>
<reference evidence="5 6" key="1">
    <citation type="submission" date="2016-10" db="EMBL/GenBank/DDBJ databases">
        <authorList>
            <person name="de Groot N.N."/>
        </authorList>
    </citation>
    <scope>NUCLEOTIDE SEQUENCE [LARGE SCALE GENOMIC DNA]</scope>
    <source>
        <strain evidence="5 6">DSM 27842</strain>
    </source>
</reference>
<dbReference type="PROSITE" id="PS50995">
    <property type="entry name" value="HTH_MARR_2"/>
    <property type="match status" value="1"/>
</dbReference>
<proteinExistence type="predicted"/>
<keyword evidence="1" id="KW-0805">Transcription regulation</keyword>
<keyword evidence="3" id="KW-0804">Transcription</keyword>
<evidence type="ECO:0000313" key="6">
    <source>
        <dbReference type="Proteomes" id="UP000198893"/>
    </source>
</evidence>
<protein>
    <submittedName>
        <fullName evidence="5">DNA-binding transcriptional regulator, MarR family</fullName>
    </submittedName>
</protein>
<dbReference type="EMBL" id="FODS01000018">
    <property type="protein sequence ID" value="SEO98224.1"/>
    <property type="molecule type" value="Genomic_DNA"/>
</dbReference>
<feature type="domain" description="HTH marR-type" evidence="4">
    <location>
        <begin position="17"/>
        <end position="154"/>
    </location>
</feature>
<dbReference type="InterPro" id="IPR036390">
    <property type="entry name" value="WH_DNA-bd_sf"/>
</dbReference>
<dbReference type="GO" id="GO:0003677">
    <property type="term" value="F:DNA binding"/>
    <property type="evidence" value="ECO:0007669"/>
    <property type="project" value="UniProtKB-KW"/>
</dbReference>
<dbReference type="InterPro" id="IPR023187">
    <property type="entry name" value="Tscrpt_reg_MarR-type_CS"/>
</dbReference>
<organism evidence="5 6">
    <name type="scientific">Salinihabitans flavidus</name>
    <dbReference type="NCBI Taxonomy" id="569882"/>
    <lineage>
        <taxon>Bacteria</taxon>
        <taxon>Pseudomonadati</taxon>
        <taxon>Pseudomonadota</taxon>
        <taxon>Alphaproteobacteria</taxon>
        <taxon>Rhodobacterales</taxon>
        <taxon>Roseobacteraceae</taxon>
        <taxon>Salinihabitans</taxon>
    </lineage>
</organism>
<gene>
    <name evidence="5" type="ORF">SAMN04490248_11835</name>
</gene>
<dbReference type="AlphaFoldDB" id="A0A1H8U5V6"/>
<evidence type="ECO:0000313" key="5">
    <source>
        <dbReference type="EMBL" id="SEO98224.1"/>
    </source>
</evidence>
<dbReference type="Proteomes" id="UP000198893">
    <property type="component" value="Unassembled WGS sequence"/>
</dbReference>
<dbReference type="GO" id="GO:0006950">
    <property type="term" value="P:response to stress"/>
    <property type="evidence" value="ECO:0007669"/>
    <property type="project" value="TreeGrafter"/>
</dbReference>
<dbReference type="InterPro" id="IPR000835">
    <property type="entry name" value="HTH_MarR-typ"/>
</dbReference>
<dbReference type="OrthoDB" id="7063965at2"/>
<dbReference type="PANTHER" id="PTHR33164:SF43">
    <property type="entry name" value="HTH-TYPE TRANSCRIPTIONAL REPRESSOR YETL"/>
    <property type="match status" value="1"/>
</dbReference>
<evidence type="ECO:0000259" key="4">
    <source>
        <dbReference type="PROSITE" id="PS50995"/>
    </source>
</evidence>
<dbReference type="SMART" id="SM00347">
    <property type="entry name" value="HTH_MARR"/>
    <property type="match status" value="1"/>
</dbReference>
<evidence type="ECO:0000256" key="2">
    <source>
        <dbReference type="ARBA" id="ARBA00023125"/>
    </source>
</evidence>
<dbReference type="SUPFAM" id="SSF46785">
    <property type="entry name" value="Winged helix' DNA-binding domain"/>
    <property type="match status" value="1"/>
</dbReference>
<dbReference type="STRING" id="569882.SAMN04490248_11835"/>
<sequence length="159" mass="17423">MNGEAHVSTAEAPSKARLRLWLRLLKASRAIEAELRDRMRREFNSTLPRFDVMAALERNEQGLKMSELSGVLKVSNGNVTGIVDRLAEDGLVARVAVTGDRRASRVCLTDRGRATFATQAAAHEGWVDELFAQVPAGRAGEVAALIDGLTRPANREDER</sequence>
<dbReference type="InterPro" id="IPR036388">
    <property type="entry name" value="WH-like_DNA-bd_sf"/>
</dbReference>
<accession>A0A1H8U5V6</accession>